<proteinExistence type="predicted"/>
<sequence length="56" mass="6504">MQKETRYDAAIKFRSEKQQVKYTRLLRGQIFSMGRVIAVPARAEDPLRQALYACLS</sequence>
<evidence type="ECO:0000313" key="2">
    <source>
        <dbReference type="Proteomes" id="UP000006294"/>
    </source>
</evidence>
<accession>K0J7J7</accession>
<name>K0J7J7_AMPXN</name>
<organism evidence="1 2">
    <name type="scientific">Amphibacillus xylanus (strain ATCC 51415 / DSM 6626 / JCM 7361 / LMG 17667 / NBRC 15112 / Ep01)</name>
    <dbReference type="NCBI Taxonomy" id="698758"/>
    <lineage>
        <taxon>Bacteria</taxon>
        <taxon>Bacillati</taxon>
        <taxon>Bacillota</taxon>
        <taxon>Bacilli</taxon>
        <taxon>Bacillales</taxon>
        <taxon>Bacillaceae</taxon>
        <taxon>Amphibacillus</taxon>
    </lineage>
</organism>
<gene>
    <name evidence="1" type="ordered locus">AXY_13560</name>
</gene>
<reference evidence="1 2" key="1">
    <citation type="submission" date="2011-01" db="EMBL/GenBank/DDBJ databases">
        <title>Whole genome sequence of Amphibacillus xylinus NBRC 15112.</title>
        <authorList>
            <person name="Nakazawa H."/>
            <person name="Katano Y."/>
            <person name="Nakamura S."/>
            <person name="Sasagawa M."/>
            <person name="Fukada J."/>
            <person name="Arai T."/>
            <person name="Sasakura N."/>
            <person name="Mochizuki D."/>
            <person name="Hosoyama A."/>
            <person name="Harada K."/>
            <person name="Horikawa H."/>
            <person name="Kato Y."/>
            <person name="Harada T."/>
            <person name="Sasaki K."/>
            <person name="Sekiguchi M."/>
            <person name="Hodoyama M."/>
            <person name="Nishiko R."/>
            <person name="Narita H."/>
            <person name="Hanamaki A."/>
            <person name="Hata C."/>
            <person name="Konno Y."/>
            <person name="Niimura Y."/>
            <person name="Yamazaki S."/>
            <person name="Fujita N."/>
        </authorList>
    </citation>
    <scope>NUCLEOTIDE SEQUENCE [LARGE SCALE GENOMIC DNA]</scope>
    <source>
        <strain evidence="2">ATCC 51415 / DSM 6626 / JCM 7361 / LMG 17667 / NBRC 15112 / Ep01</strain>
    </source>
</reference>
<evidence type="ECO:0000313" key="1">
    <source>
        <dbReference type="EMBL" id="BAM47488.1"/>
    </source>
</evidence>
<dbReference type="HOGENOM" id="CLU_3003870_0_0_9"/>
<dbReference type="Proteomes" id="UP000006294">
    <property type="component" value="Chromosome"/>
</dbReference>
<dbReference type="AlphaFoldDB" id="K0J7J7"/>
<dbReference type="EMBL" id="AP012050">
    <property type="protein sequence ID" value="BAM47488.1"/>
    <property type="molecule type" value="Genomic_DNA"/>
</dbReference>
<protein>
    <submittedName>
        <fullName evidence="1">Uncharacterized protein</fullName>
    </submittedName>
</protein>
<keyword evidence="2" id="KW-1185">Reference proteome</keyword>
<dbReference type="STRING" id="698758.AXY_13560"/>
<dbReference type="KEGG" id="axl:AXY_13560"/>